<name>A0A4S2LCE3_OPIFE</name>
<reference evidence="1 2" key="1">
    <citation type="journal article" date="2019" name="BMC Genomics">
        <title>New insights from Opisthorchis felineus genome: update on genomics of the epidemiologically important liver flukes.</title>
        <authorList>
            <person name="Ershov N.I."/>
            <person name="Mordvinov V.A."/>
            <person name="Prokhortchouk E.B."/>
            <person name="Pakharukova M.Y."/>
            <person name="Gunbin K.V."/>
            <person name="Ustyantsev K."/>
            <person name="Genaev M.A."/>
            <person name="Blinov A.G."/>
            <person name="Mazur A."/>
            <person name="Boulygina E."/>
            <person name="Tsygankova S."/>
            <person name="Khrameeva E."/>
            <person name="Chekanov N."/>
            <person name="Fan G."/>
            <person name="Xiao A."/>
            <person name="Zhang H."/>
            <person name="Xu X."/>
            <person name="Yang H."/>
            <person name="Solovyev V."/>
            <person name="Lee S.M."/>
            <person name="Liu X."/>
            <person name="Afonnikov D.A."/>
            <person name="Skryabin K.G."/>
        </authorList>
    </citation>
    <scope>NUCLEOTIDE SEQUENCE [LARGE SCALE GENOMIC DNA]</scope>
    <source>
        <strain evidence="1">AK-0245</strain>
        <tissue evidence="1">Whole organism</tissue>
    </source>
</reference>
<dbReference type="AlphaFoldDB" id="A0A4S2LCE3"/>
<keyword evidence="2" id="KW-1185">Reference proteome</keyword>
<dbReference type="EMBL" id="SJOL01009365">
    <property type="protein sequence ID" value="TGZ57967.1"/>
    <property type="molecule type" value="Genomic_DNA"/>
</dbReference>
<evidence type="ECO:0000313" key="1">
    <source>
        <dbReference type="EMBL" id="TGZ57967.1"/>
    </source>
</evidence>
<organism evidence="1 2">
    <name type="scientific">Opisthorchis felineus</name>
    <dbReference type="NCBI Taxonomy" id="147828"/>
    <lineage>
        <taxon>Eukaryota</taxon>
        <taxon>Metazoa</taxon>
        <taxon>Spiralia</taxon>
        <taxon>Lophotrochozoa</taxon>
        <taxon>Platyhelminthes</taxon>
        <taxon>Trematoda</taxon>
        <taxon>Digenea</taxon>
        <taxon>Opisthorchiida</taxon>
        <taxon>Opisthorchiata</taxon>
        <taxon>Opisthorchiidae</taxon>
        <taxon>Opisthorchis</taxon>
    </lineage>
</organism>
<accession>A0A4S2LCE3</accession>
<protein>
    <submittedName>
        <fullName evidence="1">Uncharacterized protein</fullName>
    </submittedName>
</protein>
<sequence>MLTWPPLLARRRLNGRVICLGFHLFTPTPKVYFYNHNYQSVNTLLKSVETQNLTSHNEIQVEGNNGKASGPSVSSAKSCLLPAGKYALMPCLTDNPEVHIMENVVSPVTSASLPNVSAKLEVSELLQG</sequence>
<gene>
    <name evidence="1" type="ORF">CRM22_009795</name>
</gene>
<proteinExistence type="predicted"/>
<dbReference type="Proteomes" id="UP000308267">
    <property type="component" value="Unassembled WGS sequence"/>
</dbReference>
<comment type="caution">
    <text evidence="1">The sequence shown here is derived from an EMBL/GenBank/DDBJ whole genome shotgun (WGS) entry which is preliminary data.</text>
</comment>
<evidence type="ECO:0000313" key="2">
    <source>
        <dbReference type="Proteomes" id="UP000308267"/>
    </source>
</evidence>